<protein>
    <recommendedName>
        <fullName evidence="3">Thioredoxin reductase</fullName>
    </recommendedName>
</protein>
<reference evidence="1" key="1">
    <citation type="journal article" date="2020" name="Stud. Mycol.">
        <title>101 Dothideomycetes genomes: a test case for predicting lifestyles and emergence of pathogens.</title>
        <authorList>
            <person name="Haridas S."/>
            <person name="Albert R."/>
            <person name="Binder M."/>
            <person name="Bloem J."/>
            <person name="Labutti K."/>
            <person name="Salamov A."/>
            <person name="Andreopoulos B."/>
            <person name="Baker S."/>
            <person name="Barry K."/>
            <person name="Bills G."/>
            <person name="Bluhm B."/>
            <person name="Cannon C."/>
            <person name="Castanera R."/>
            <person name="Culley D."/>
            <person name="Daum C."/>
            <person name="Ezra D."/>
            <person name="Gonzalez J."/>
            <person name="Henrissat B."/>
            <person name="Kuo A."/>
            <person name="Liang C."/>
            <person name="Lipzen A."/>
            <person name="Lutzoni F."/>
            <person name="Magnuson J."/>
            <person name="Mondo S."/>
            <person name="Nolan M."/>
            <person name="Ohm R."/>
            <person name="Pangilinan J."/>
            <person name="Park H.-J."/>
            <person name="Ramirez L."/>
            <person name="Alfaro M."/>
            <person name="Sun H."/>
            <person name="Tritt A."/>
            <person name="Yoshinaga Y."/>
            <person name="Zwiers L.-H."/>
            <person name="Turgeon B."/>
            <person name="Goodwin S."/>
            <person name="Spatafora J."/>
            <person name="Crous P."/>
            <person name="Grigoriev I."/>
        </authorList>
    </citation>
    <scope>NUCLEOTIDE SEQUENCE</scope>
    <source>
        <strain evidence="1">CBS 121739</strain>
    </source>
</reference>
<name>A0A6A6WD74_9PEZI</name>
<dbReference type="EMBL" id="ML996567">
    <property type="protein sequence ID" value="KAF2760782.1"/>
    <property type="molecule type" value="Genomic_DNA"/>
</dbReference>
<sequence length="239" mass="26771">MAEDVSQGKVDLELPPLDNRLVASAAARLDAAKIPHVLWGNYMLTIFGIPTIVDGIDFVIDDDFMDAAYHTLQGEGFKECKSEGCISKKNLGYAPTPHNHLHITESLSLGFYKKSDILWRLPNLLNVDGETIILASDLNQLPGPDILGRGGRFQQDLHPVRVLAVYQLVPALLLLAKKDMSTYGRYWMNWISYILEYCTENGVFDQNRLTGIYKTYINAFLEGDYTAKHQAFACIGITE</sequence>
<dbReference type="AlphaFoldDB" id="A0A6A6WD74"/>
<evidence type="ECO:0000313" key="1">
    <source>
        <dbReference type="EMBL" id="KAF2760782.1"/>
    </source>
</evidence>
<organism evidence="1 2">
    <name type="scientific">Pseudovirgaria hyperparasitica</name>
    <dbReference type="NCBI Taxonomy" id="470096"/>
    <lineage>
        <taxon>Eukaryota</taxon>
        <taxon>Fungi</taxon>
        <taxon>Dikarya</taxon>
        <taxon>Ascomycota</taxon>
        <taxon>Pezizomycotina</taxon>
        <taxon>Dothideomycetes</taxon>
        <taxon>Dothideomycetes incertae sedis</taxon>
        <taxon>Acrospermales</taxon>
        <taxon>Acrospermaceae</taxon>
        <taxon>Pseudovirgaria</taxon>
    </lineage>
</organism>
<proteinExistence type="predicted"/>
<keyword evidence="2" id="KW-1185">Reference proteome</keyword>
<dbReference type="OrthoDB" id="4499271at2759"/>
<evidence type="ECO:0000313" key="2">
    <source>
        <dbReference type="Proteomes" id="UP000799437"/>
    </source>
</evidence>
<dbReference type="GeneID" id="54490034"/>
<gene>
    <name evidence="1" type="ORF">EJ05DRAFT_530615</name>
</gene>
<accession>A0A6A6WD74</accession>
<evidence type="ECO:0008006" key="3">
    <source>
        <dbReference type="Google" id="ProtNLM"/>
    </source>
</evidence>
<dbReference type="RefSeq" id="XP_033603233.1">
    <property type="nucleotide sequence ID" value="XM_033748980.1"/>
</dbReference>
<dbReference type="Proteomes" id="UP000799437">
    <property type="component" value="Unassembled WGS sequence"/>
</dbReference>